<feature type="domain" description="Outer membrane protein beta-barrel" evidence="2">
    <location>
        <begin position="456"/>
        <end position="751"/>
    </location>
</feature>
<proteinExistence type="predicted"/>
<evidence type="ECO:0000256" key="1">
    <source>
        <dbReference type="SAM" id="SignalP"/>
    </source>
</evidence>
<gene>
    <name evidence="3" type="ORF">C8N28_0074</name>
</gene>
<evidence type="ECO:0000259" key="2">
    <source>
        <dbReference type="Pfam" id="PF14905"/>
    </source>
</evidence>
<dbReference type="EMBL" id="SMGO01000001">
    <property type="protein sequence ID" value="TCK84781.1"/>
    <property type="molecule type" value="Genomic_DNA"/>
</dbReference>
<feature type="chain" id="PRO_5020993752" evidence="1">
    <location>
        <begin position="22"/>
        <end position="923"/>
    </location>
</feature>
<organism evidence="3 4">
    <name type="scientific">Albibacterium bauzanense</name>
    <dbReference type="NCBI Taxonomy" id="653929"/>
    <lineage>
        <taxon>Bacteria</taxon>
        <taxon>Pseudomonadati</taxon>
        <taxon>Bacteroidota</taxon>
        <taxon>Sphingobacteriia</taxon>
        <taxon>Sphingobacteriales</taxon>
        <taxon>Sphingobacteriaceae</taxon>
        <taxon>Albibacterium</taxon>
    </lineage>
</organism>
<dbReference type="Proteomes" id="UP000294616">
    <property type="component" value="Unassembled WGS sequence"/>
</dbReference>
<protein>
    <submittedName>
        <fullName evidence="3">Outer membrane receptor protein involved in Fe transport</fullName>
    </submittedName>
</protein>
<feature type="signal peptide" evidence="1">
    <location>
        <begin position="1"/>
        <end position="21"/>
    </location>
</feature>
<sequence length="923" mass="103245">MRYLSIIAIILFLLSSIPALAQSNYQIKGTVIDTAVNVGLVNASITVLNAADSILVKFNRSTKDGVFELTDLQKGTFILLVTYPDYADYVETFTLDSLNQSYDFGNLNLILKERLLSEVIITGGIAAIKLKGDTTEYDARAFVIQPNAKVEDLLKQLPGIQVDQDGKITAHGETVRKVLVDGEEFFGDDPTLVTRNLRGDMIDKVQLYDKKSDQAIFTGIDDGERTKTLNLQLKDDKKEGYFGKIDAGGGTDEFYKGQAMINLFQEKQKLSAYTNIANNGTIGLNFSDASKYAPSGSGVNFVNGGITVDLGGSRPQYDGQGIPIGRSGGAHYDTKWNDDKESINTNFKIGSLEVTGERNSISQNTLPSGILNSNSEQQFHNLNNEKALDIIYQMTPDTASSLKITVNGMIGNGEESNNYLASTLGVDNTILNRSNRTINNNNDQQRFKIDALYNKRLNKPGRTFSINLTQSLNRMQTKGYLNSNNEFYDTQGQPDSIQNIDQYKPGTSQSGIFNSNITYTEMLSKAFSLTLNYGLGINKESSLRESFNKSTSGNYDELIDEFSSNLLLNQYSNQGGATFNYKKDKHSLQFGTKTTAVNLNQIDQDTNTSYKRNFIYWNPLANYRLQFSPQKIFNLYYSGATIQPSIDQLQPISTNTDPLNIIEGNPDLDPAFSNRFDFFYYSYKVLNSRNINLSGSYSTISNPIINSMTTDDAGKTIYRSINLSDKTQKQMSLYGSYGKKIKRLDTQLGLYTRFTGNYDYGVSNNVINYRSSQTYSGNLYLSKSKIEKYDLYLTVGPTYRKSISSSSYQLNNSGRGFESYLSINIYLPGKIELRSDARYSFQAKTDAFNQDMKTIVVNSSLGKKFLEKDNLKLSVSVNDLLKSNKPFNRSSSGTTISQNSYTTIPRYFMFSLTWDFDKFGKIL</sequence>
<dbReference type="InterPro" id="IPR008969">
    <property type="entry name" value="CarboxyPept-like_regulatory"/>
</dbReference>
<feature type="domain" description="Outer membrane protein beta-barrel" evidence="2">
    <location>
        <begin position="764"/>
        <end position="914"/>
    </location>
</feature>
<evidence type="ECO:0000313" key="4">
    <source>
        <dbReference type="Proteomes" id="UP000294616"/>
    </source>
</evidence>
<comment type="caution">
    <text evidence="3">The sequence shown here is derived from an EMBL/GenBank/DDBJ whole genome shotgun (WGS) entry which is preliminary data.</text>
</comment>
<dbReference type="AlphaFoldDB" id="A0A4V2PY66"/>
<dbReference type="OrthoDB" id="1086219at2"/>
<accession>A0A4V2PY66</accession>
<dbReference type="SUPFAM" id="SSF49464">
    <property type="entry name" value="Carboxypeptidase regulatory domain-like"/>
    <property type="match status" value="1"/>
</dbReference>
<name>A0A4V2PY66_9SPHI</name>
<dbReference type="Gene3D" id="2.60.40.1120">
    <property type="entry name" value="Carboxypeptidase-like, regulatory domain"/>
    <property type="match status" value="1"/>
</dbReference>
<keyword evidence="1" id="KW-0732">Signal</keyword>
<keyword evidence="4" id="KW-1185">Reference proteome</keyword>
<reference evidence="3 4" key="1">
    <citation type="submission" date="2019-03" db="EMBL/GenBank/DDBJ databases">
        <title>Genomic Encyclopedia of Archaeal and Bacterial Type Strains, Phase II (KMG-II): from individual species to whole genera.</title>
        <authorList>
            <person name="Goeker M."/>
        </authorList>
    </citation>
    <scope>NUCLEOTIDE SEQUENCE [LARGE SCALE GENOMIC DNA]</scope>
    <source>
        <strain evidence="3 4">DSM 22554</strain>
    </source>
</reference>
<dbReference type="InterPro" id="IPR041700">
    <property type="entry name" value="OMP_b-brl_3"/>
</dbReference>
<dbReference type="RefSeq" id="WP_132220419.1">
    <property type="nucleotide sequence ID" value="NZ_SMGO01000001.1"/>
</dbReference>
<evidence type="ECO:0000313" key="3">
    <source>
        <dbReference type="EMBL" id="TCK84781.1"/>
    </source>
</evidence>
<dbReference type="Pfam" id="PF14905">
    <property type="entry name" value="OMP_b-brl_3"/>
    <property type="match status" value="2"/>
</dbReference>
<keyword evidence="3" id="KW-0675">Receptor</keyword>
<dbReference type="SUPFAM" id="SSF56935">
    <property type="entry name" value="Porins"/>
    <property type="match status" value="1"/>
</dbReference>